<dbReference type="FunFam" id="3.30.70.20:FF:000002">
    <property type="entry name" value="NADH-ubiquinone oxidoreductase 75 kDa subunit"/>
    <property type="match status" value="1"/>
</dbReference>
<dbReference type="Pfam" id="PF10588">
    <property type="entry name" value="NADH-G_4Fe-4S_3"/>
    <property type="match status" value="1"/>
</dbReference>
<dbReference type="PROSITE" id="PS00643">
    <property type="entry name" value="COMPLEX1_75K_3"/>
    <property type="match status" value="1"/>
</dbReference>
<evidence type="ECO:0000256" key="1">
    <source>
        <dbReference type="ARBA" id="ARBA00001966"/>
    </source>
</evidence>
<reference evidence="15" key="1">
    <citation type="submission" date="2016-10" db="EMBL/GenBank/DDBJ databases">
        <authorList>
            <person name="Varghese N."/>
            <person name="Submissions S."/>
        </authorList>
    </citation>
    <scope>NUCLEOTIDE SEQUENCE [LARGE SCALE GENOMIC DNA]</scope>
    <source>
        <strain evidence="15">DSM 13234</strain>
    </source>
</reference>
<dbReference type="GO" id="GO:0048038">
    <property type="term" value="F:quinone binding"/>
    <property type="evidence" value="ECO:0007669"/>
    <property type="project" value="UniProtKB-UniRule"/>
</dbReference>
<evidence type="ECO:0000256" key="8">
    <source>
        <dbReference type="ARBA" id="ARBA00023027"/>
    </source>
</evidence>
<dbReference type="GO" id="GO:0042773">
    <property type="term" value="P:ATP synthesis coupled electron transport"/>
    <property type="evidence" value="ECO:0007669"/>
    <property type="project" value="InterPro"/>
</dbReference>
<dbReference type="CDD" id="cd02773">
    <property type="entry name" value="MopB_Res-Cmplx1_Nad11"/>
    <property type="match status" value="1"/>
</dbReference>
<comment type="function">
    <text evidence="10">NDH-1 shuttles electrons from NADH, via FMN and iron-sulfur (Fe-S) centers, to quinones in the respiratory chain. Couples the redox reaction to proton translocation (for every two electrons transferred, four hydrogen ions are translocated across the cytoplasmic membrane), and thus conserves the redox energy in a proton gradient.</text>
</comment>
<dbReference type="Gene3D" id="3.10.20.740">
    <property type="match status" value="1"/>
</dbReference>
<dbReference type="NCBIfam" id="TIGR01973">
    <property type="entry name" value="NuoG"/>
    <property type="match status" value="1"/>
</dbReference>
<dbReference type="AlphaFoldDB" id="A0A1H6HBE0"/>
<feature type="domain" description="4Fe-4S His(Cys)3-ligated-type" evidence="13">
    <location>
        <begin position="78"/>
        <end position="117"/>
    </location>
</feature>
<evidence type="ECO:0000259" key="12">
    <source>
        <dbReference type="PROSITE" id="PS51669"/>
    </source>
</evidence>
<dbReference type="InterPro" id="IPR050123">
    <property type="entry name" value="Prok_molybdopt-oxidoreductase"/>
</dbReference>
<dbReference type="InterPro" id="IPR000283">
    <property type="entry name" value="NADH_UbQ_OxRdtase_75kDa_su_CS"/>
</dbReference>
<dbReference type="Gene3D" id="3.30.70.20">
    <property type="match status" value="1"/>
</dbReference>
<protein>
    <recommendedName>
        <fullName evidence="10">NADH-quinone oxidoreductase</fullName>
        <ecNumber evidence="10">7.1.1.-</ecNumber>
    </recommendedName>
</protein>
<evidence type="ECO:0000256" key="5">
    <source>
        <dbReference type="ARBA" id="ARBA00022967"/>
    </source>
</evidence>
<dbReference type="PANTHER" id="PTHR43105">
    <property type="entry name" value="RESPIRATORY NITRATE REDUCTASE"/>
    <property type="match status" value="1"/>
</dbReference>
<feature type="domain" description="4Fe-4S Mo/W bis-MGD-type" evidence="12">
    <location>
        <begin position="215"/>
        <end position="271"/>
    </location>
</feature>
<dbReference type="PROSITE" id="PS51839">
    <property type="entry name" value="4FE4S_HC3"/>
    <property type="match status" value="1"/>
</dbReference>
<dbReference type="InterPro" id="IPR036010">
    <property type="entry name" value="2Fe-2S_ferredoxin-like_sf"/>
</dbReference>
<dbReference type="InterPro" id="IPR006963">
    <property type="entry name" value="Mopterin_OxRdtase_4Fe-4S_dom"/>
</dbReference>
<dbReference type="InterPro" id="IPR054351">
    <property type="entry name" value="NADH_UbQ_OxRdtase_ferredoxin"/>
</dbReference>
<dbReference type="SUPFAM" id="SSF53706">
    <property type="entry name" value="Formate dehydrogenase/DMSO reductase, domains 1-3"/>
    <property type="match status" value="1"/>
</dbReference>
<dbReference type="GO" id="GO:0016651">
    <property type="term" value="F:oxidoreductase activity, acting on NAD(P)H"/>
    <property type="evidence" value="ECO:0007669"/>
    <property type="project" value="InterPro"/>
</dbReference>
<dbReference type="RefSeq" id="WP_074766743.1">
    <property type="nucleotide sequence ID" value="NZ_FNWO01000004.1"/>
</dbReference>
<evidence type="ECO:0000256" key="6">
    <source>
        <dbReference type="ARBA" id="ARBA00023004"/>
    </source>
</evidence>
<dbReference type="InterPro" id="IPR015405">
    <property type="entry name" value="NDUFS1-like_C"/>
</dbReference>
<evidence type="ECO:0000256" key="3">
    <source>
        <dbReference type="ARBA" id="ARBA00022485"/>
    </source>
</evidence>
<comment type="cofactor">
    <cofactor evidence="1 10">
        <name>[4Fe-4S] cluster</name>
        <dbReference type="ChEBI" id="CHEBI:49883"/>
    </cofactor>
</comment>
<dbReference type="Pfam" id="PF22151">
    <property type="entry name" value="Fer4_NDSU1"/>
    <property type="match status" value="1"/>
</dbReference>
<keyword evidence="5 10" id="KW-1278">Translocase</keyword>
<gene>
    <name evidence="14" type="ORF">SAMN04244559_01322</name>
</gene>
<dbReference type="GO" id="GO:0051537">
    <property type="term" value="F:2 iron, 2 sulfur cluster binding"/>
    <property type="evidence" value="ECO:0007669"/>
    <property type="project" value="UniProtKB-UniRule"/>
</dbReference>
<keyword evidence="3 10" id="KW-0004">4Fe-4S</keyword>
<dbReference type="Pfam" id="PF13510">
    <property type="entry name" value="Fer2_4"/>
    <property type="match status" value="1"/>
</dbReference>
<evidence type="ECO:0000256" key="9">
    <source>
        <dbReference type="ARBA" id="ARBA00047712"/>
    </source>
</evidence>
<keyword evidence="10" id="KW-0001">2Fe-2S</keyword>
<evidence type="ECO:0000259" key="11">
    <source>
        <dbReference type="PROSITE" id="PS51085"/>
    </source>
</evidence>
<keyword evidence="10" id="KW-0874">Quinone</keyword>
<dbReference type="FunFam" id="3.10.20.740:FF:000001">
    <property type="entry name" value="NADH-quinone oxidoreductase subunit G"/>
    <property type="match status" value="1"/>
</dbReference>
<dbReference type="Proteomes" id="UP000182983">
    <property type="component" value="Unassembled WGS sequence"/>
</dbReference>
<dbReference type="InterPro" id="IPR019574">
    <property type="entry name" value="NADH_UbQ_OxRdtase_Gsu_4Fe4S-bd"/>
</dbReference>
<organism evidence="14 15">
    <name type="scientific">Magnetospirillum fulvum</name>
    <name type="common">Rhodospirillum fulvum</name>
    <dbReference type="NCBI Taxonomy" id="1082"/>
    <lineage>
        <taxon>Bacteria</taxon>
        <taxon>Pseudomonadati</taxon>
        <taxon>Pseudomonadota</taxon>
        <taxon>Alphaproteobacteria</taxon>
        <taxon>Rhodospirillales</taxon>
        <taxon>Rhodospirillaceae</taxon>
        <taxon>Magnetospirillum</taxon>
    </lineage>
</organism>
<dbReference type="Pfam" id="PF09326">
    <property type="entry name" value="NADH_dhqG_C"/>
    <property type="match status" value="1"/>
</dbReference>
<proteinExistence type="inferred from homology"/>
<dbReference type="FunFam" id="3.30.200.210:FF:000002">
    <property type="entry name" value="NADH-ubiquinone oxidoreductase 75 kDa subunit"/>
    <property type="match status" value="1"/>
</dbReference>
<dbReference type="GO" id="GO:0008137">
    <property type="term" value="F:NADH dehydrogenase (ubiquinone) activity"/>
    <property type="evidence" value="ECO:0007669"/>
    <property type="project" value="UniProtKB-UniRule"/>
</dbReference>
<comment type="similarity">
    <text evidence="2 10">Belongs to the complex I 75 kDa subunit family.</text>
</comment>
<dbReference type="GO" id="GO:0051539">
    <property type="term" value="F:4 iron, 4 sulfur cluster binding"/>
    <property type="evidence" value="ECO:0007669"/>
    <property type="project" value="UniProtKB-KW"/>
</dbReference>
<dbReference type="CDD" id="cd00207">
    <property type="entry name" value="fer2"/>
    <property type="match status" value="1"/>
</dbReference>
<name>A0A1H6HBE0_MAGFU</name>
<evidence type="ECO:0000313" key="15">
    <source>
        <dbReference type="Proteomes" id="UP000182983"/>
    </source>
</evidence>
<dbReference type="Gene3D" id="3.30.200.210">
    <property type="match status" value="1"/>
</dbReference>
<dbReference type="Gene3D" id="3.40.50.740">
    <property type="match status" value="1"/>
</dbReference>
<dbReference type="SUPFAM" id="SSF54862">
    <property type="entry name" value="4Fe-4S ferredoxins"/>
    <property type="match status" value="1"/>
</dbReference>
<dbReference type="OrthoDB" id="9803192at2"/>
<keyword evidence="7 10" id="KW-0411">Iron-sulfur</keyword>
<dbReference type="GO" id="GO:0046872">
    <property type="term" value="F:metal ion binding"/>
    <property type="evidence" value="ECO:0007669"/>
    <property type="project" value="UniProtKB-UniRule"/>
</dbReference>
<comment type="catalytic activity">
    <reaction evidence="9 10">
        <text>a quinone + NADH + 5 H(+)(in) = a quinol + NAD(+) + 4 H(+)(out)</text>
        <dbReference type="Rhea" id="RHEA:57888"/>
        <dbReference type="ChEBI" id="CHEBI:15378"/>
        <dbReference type="ChEBI" id="CHEBI:24646"/>
        <dbReference type="ChEBI" id="CHEBI:57540"/>
        <dbReference type="ChEBI" id="CHEBI:57945"/>
        <dbReference type="ChEBI" id="CHEBI:132124"/>
    </reaction>
</comment>
<evidence type="ECO:0000256" key="4">
    <source>
        <dbReference type="ARBA" id="ARBA00022723"/>
    </source>
</evidence>
<evidence type="ECO:0000313" key="14">
    <source>
        <dbReference type="EMBL" id="SEH32796.1"/>
    </source>
</evidence>
<keyword evidence="15" id="KW-1185">Reference proteome</keyword>
<keyword evidence="8 10" id="KW-0520">NAD</keyword>
<comment type="cofactor">
    <cofactor evidence="10">
        <name>[2Fe-2S] cluster</name>
        <dbReference type="ChEBI" id="CHEBI:190135"/>
    </cofactor>
    <text evidence="10">Binds 1 [2Fe-2S] cluster per subunit.</text>
</comment>
<dbReference type="SUPFAM" id="SSF54292">
    <property type="entry name" value="2Fe-2S ferredoxin-like"/>
    <property type="match status" value="1"/>
</dbReference>
<evidence type="ECO:0000259" key="13">
    <source>
        <dbReference type="PROSITE" id="PS51839"/>
    </source>
</evidence>
<evidence type="ECO:0000256" key="10">
    <source>
        <dbReference type="RuleBase" id="RU003525"/>
    </source>
</evidence>
<dbReference type="GO" id="GO:0016020">
    <property type="term" value="C:membrane"/>
    <property type="evidence" value="ECO:0007669"/>
    <property type="project" value="InterPro"/>
</dbReference>
<dbReference type="PROSITE" id="PS51085">
    <property type="entry name" value="2FE2S_FER_2"/>
    <property type="match status" value="1"/>
</dbReference>
<dbReference type="SMART" id="SM00929">
    <property type="entry name" value="NADH-G_4Fe-4S_3"/>
    <property type="match status" value="1"/>
</dbReference>
<dbReference type="Pfam" id="PF22117">
    <property type="entry name" value="Fer4_Nqo3"/>
    <property type="match status" value="1"/>
</dbReference>
<dbReference type="EMBL" id="FNWO01000004">
    <property type="protein sequence ID" value="SEH32796.1"/>
    <property type="molecule type" value="Genomic_DNA"/>
</dbReference>
<dbReference type="Pfam" id="PF00384">
    <property type="entry name" value="Molybdopterin"/>
    <property type="match status" value="1"/>
</dbReference>
<dbReference type="PROSITE" id="PS00641">
    <property type="entry name" value="COMPLEX1_75K_1"/>
    <property type="match status" value="1"/>
</dbReference>
<dbReference type="InterPro" id="IPR001041">
    <property type="entry name" value="2Fe-2S_ferredoxin-type"/>
</dbReference>
<dbReference type="PROSITE" id="PS00642">
    <property type="entry name" value="COMPLEX1_75K_2"/>
    <property type="match status" value="1"/>
</dbReference>
<feature type="domain" description="2Fe-2S ferredoxin-type" evidence="11">
    <location>
        <begin position="2"/>
        <end position="78"/>
    </location>
</feature>
<keyword evidence="4 10" id="KW-0479">Metal-binding</keyword>
<accession>A0A1H6HBE0</accession>
<evidence type="ECO:0000256" key="2">
    <source>
        <dbReference type="ARBA" id="ARBA00005404"/>
    </source>
</evidence>
<keyword evidence="6 10" id="KW-0408">Iron</keyword>
<evidence type="ECO:0000256" key="7">
    <source>
        <dbReference type="ARBA" id="ARBA00023014"/>
    </source>
</evidence>
<dbReference type="EC" id="7.1.1.-" evidence="10"/>
<dbReference type="PANTHER" id="PTHR43105:SF13">
    <property type="entry name" value="NADH-UBIQUINONE OXIDOREDUCTASE 75 KDA SUBUNIT, MITOCHONDRIAL"/>
    <property type="match status" value="1"/>
</dbReference>
<sequence>MPKLTIDGREIDVEPGTTILQAADRLGIEIPRFCYHERLAIAGNCRMCLVEVEKVPKPVASCAMPVADGMVVQTNTPVVRKARQGVMEFLLVNHPLDCPICDQGGECDLQDQAMAYGSDRSRYEETKRAQPDKDYGPLIATHMTRCIQCTRCIRFAAEIAGTPVLGGLGRGEHLEVTRYVGETVSSELSGNLIDLCPVGALTNKPASFRYRSWELRRTETVDAMDGLGAAIRVDSRGNEVIRVLPRINEDINEEWLGDRSRFACDGLKRQRLDRPYVRKDGKLTPATWPEAFAAIAARLTGLEGSAIAAIAGDQADAETMAATKDLLAALGSLHLDCRQDGAALDPTVRASYLFNSTIAGIEQADALLLIGTNPRIEAPVLNARLRKRWLEHGLAAAAIGPKADLTFAHDWLGDSPALLTELAEGRHPFLATLKAAKHPALIIGQGALARDDGAVLLGLARRIAESAGMVREDWNGFNVLHTAAARVGGLDLGFVPGPGGRDTKAIIAGAASGAVKVLFLLGADEIEMGALGDAFVVYLGSHGDAGAHRADVILPGAAYTEKDATYVNTEGRVQRTRRAVFPPGEAKEDWRVIRALSEVLGHTVPFDSLDQIRARLTNLNPLFGHPGSLERALWEPFGRPGATDDRPLASILDSYYMTDPISRASTTMAACVAAFGGGCNHHKAGHHA</sequence>
<dbReference type="InterPro" id="IPR010228">
    <property type="entry name" value="NADH_UbQ_OxRdtase_Gsu"/>
</dbReference>
<dbReference type="PROSITE" id="PS51669">
    <property type="entry name" value="4FE4S_MOW_BIS_MGD"/>
    <property type="match status" value="1"/>
</dbReference>
<dbReference type="InterPro" id="IPR006656">
    <property type="entry name" value="Mopterin_OxRdtase"/>
</dbReference>